<dbReference type="OrthoDB" id="274715at2"/>
<protein>
    <recommendedName>
        <fullName evidence="4">Peptidase S26 domain-containing protein</fullName>
    </recommendedName>
</protein>
<proteinExistence type="predicted"/>
<evidence type="ECO:0000256" key="1">
    <source>
        <dbReference type="SAM" id="Phobius"/>
    </source>
</evidence>
<feature type="transmembrane region" description="Helical" evidence="1">
    <location>
        <begin position="99"/>
        <end position="126"/>
    </location>
</feature>
<evidence type="ECO:0000313" key="2">
    <source>
        <dbReference type="EMBL" id="APW60232.1"/>
    </source>
</evidence>
<sequence>MTSAIASQTFPLYSPARHWPAGAFAVWLRLLVPGYTQWSWGQRHRGLVMGGTYASALATSLLIWGHPSSWFFLGVAVACQTAAWLDAQRQDPFSGFTPTSVLAATGGGVSLALHAPLFILLTLTAWPGQPDDASRGGYLVNWLAYQNNLPAPGHWIWLRGSASRDHHLARVVAVGGQEVEWTGKRWMVDGANVEVESMRKLSGYPEGWKFRVPGNHIAIDPDIDLNAGKTSASLYLVENGQILGRVWARYTPFWERRLL</sequence>
<keyword evidence="1" id="KW-0472">Membrane</keyword>
<accession>A0A1U7CMS1</accession>
<dbReference type="AlphaFoldDB" id="A0A1U7CMS1"/>
<feature type="transmembrane region" description="Helical" evidence="1">
    <location>
        <begin position="70"/>
        <end position="87"/>
    </location>
</feature>
<dbReference type="KEGG" id="pbor:BSF38_01699"/>
<dbReference type="Proteomes" id="UP000186309">
    <property type="component" value="Chromosome"/>
</dbReference>
<reference evidence="3" key="1">
    <citation type="submission" date="2016-12" db="EMBL/GenBank/DDBJ databases">
        <title>Comparative genomics of four Isosphaeraceae planctomycetes: a common pool of plasmids and glycoside hydrolase genes.</title>
        <authorList>
            <person name="Ivanova A."/>
        </authorList>
    </citation>
    <scope>NUCLEOTIDE SEQUENCE [LARGE SCALE GENOMIC DNA]</scope>
    <source>
        <strain evidence="3">PX4</strain>
    </source>
</reference>
<gene>
    <name evidence="2" type="ORF">BSF38_01699</name>
</gene>
<name>A0A1U7CMS1_9BACT</name>
<evidence type="ECO:0008006" key="4">
    <source>
        <dbReference type="Google" id="ProtNLM"/>
    </source>
</evidence>
<dbReference type="EMBL" id="CP019082">
    <property type="protein sequence ID" value="APW60232.1"/>
    <property type="molecule type" value="Genomic_DNA"/>
</dbReference>
<keyword evidence="3" id="KW-1185">Reference proteome</keyword>
<evidence type="ECO:0000313" key="3">
    <source>
        <dbReference type="Proteomes" id="UP000186309"/>
    </source>
</evidence>
<dbReference type="RefSeq" id="WP_076344724.1">
    <property type="nucleotide sequence ID" value="NZ_CP019082.1"/>
</dbReference>
<organism evidence="2 3">
    <name type="scientific">Paludisphaera borealis</name>
    <dbReference type="NCBI Taxonomy" id="1387353"/>
    <lineage>
        <taxon>Bacteria</taxon>
        <taxon>Pseudomonadati</taxon>
        <taxon>Planctomycetota</taxon>
        <taxon>Planctomycetia</taxon>
        <taxon>Isosphaerales</taxon>
        <taxon>Isosphaeraceae</taxon>
        <taxon>Paludisphaera</taxon>
    </lineage>
</organism>
<keyword evidence="1" id="KW-1133">Transmembrane helix</keyword>
<keyword evidence="1" id="KW-0812">Transmembrane</keyword>